<evidence type="ECO:0008006" key="3">
    <source>
        <dbReference type="Google" id="ProtNLM"/>
    </source>
</evidence>
<accession>A0ABS3JKX9</accession>
<evidence type="ECO:0000313" key="2">
    <source>
        <dbReference type="Proteomes" id="UP000664628"/>
    </source>
</evidence>
<reference evidence="1 2" key="1">
    <citation type="submission" date="2021-03" db="EMBL/GenBank/DDBJ databases">
        <title>Fibrella sp. HMF5405 genome sequencing and assembly.</title>
        <authorList>
            <person name="Kang H."/>
            <person name="Kim H."/>
            <person name="Bae S."/>
            <person name="Joh K."/>
        </authorList>
    </citation>
    <scope>NUCLEOTIDE SEQUENCE [LARGE SCALE GENOMIC DNA]</scope>
    <source>
        <strain evidence="1 2">HMF5405</strain>
    </source>
</reference>
<comment type="caution">
    <text evidence="1">The sequence shown here is derived from an EMBL/GenBank/DDBJ whole genome shotgun (WGS) entry which is preliminary data.</text>
</comment>
<name>A0ABS3JKX9_9BACT</name>
<dbReference type="EMBL" id="JAFMYW010000004">
    <property type="protein sequence ID" value="MBO0949874.1"/>
    <property type="molecule type" value="Genomic_DNA"/>
</dbReference>
<dbReference type="PROSITE" id="PS51257">
    <property type="entry name" value="PROKAR_LIPOPROTEIN"/>
    <property type="match status" value="1"/>
</dbReference>
<protein>
    <recommendedName>
        <fullName evidence="3">Lipoprotein</fullName>
    </recommendedName>
</protein>
<organism evidence="1 2">
    <name type="scientific">Fibrella forsythiae</name>
    <dbReference type="NCBI Taxonomy" id="2817061"/>
    <lineage>
        <taxon>Bacteria</taxon>
        <taxon>Pseudomonadati</taxon>
        <taxon>Bacteroidota</taxon>
        <taxon>Cytophagia</taxon>
        <taxon>Cytophagales</taxon>
        <taxon>Spirosomataceae</taxon>
        <taxon>Fibrella</taxon>
    </lineage>
</organism>
<keyword evidence="2" id="KW-1185">Reference proteome</keyword>
<dbReference type="Proteomes" id="UP000664628">
    <property type="component" value="Unassembled WGS sequence"/>
</dbReference>
<gene>
    <name evidence="1" type="ORF">J2I46_14860</name>
</gene>
<sequence>MKNYFFPAFIMLIGLVTGCRKNCGPSGEPVLQLNLQSKSPLMISRIRALNARPDAPAITLPYGYTSSQVATSLQVQLPVNLNTNQSRYELSSGARRDTVTVNYQRVFTYEDVDCGYIINLMPLQPANSGPISNTSIVQSTIGEVTSVFFTRTVPYQIISLNGGMATNTGINVTLRWP</sequence>
<proteinExistence type="predicted"/>
<dbReference type="RefSeq" id="WP_207329833.1">
    <property type="nucleotide sequence ID" value="NZ_JAFMYW010000004.1"/>
</dbReference>
<evidence type="ECO:0000313" key="1">
    <source>
        <dbReference type="EMBL" id="MBO0949874.1"/>
    </source>
</evidence>